<proteinExistence type="predicted"/>
<dbReference type="InterPro" id="IPR026960">
    <property type="entry name" value="RVT-Znf"/>
</dbReference>
<dbReference type="InterPro" id="IPR044730">
    <property type="entry name" value="RNase_H-like_dom_plant"/>
</dbReference>
<reference evidence="3 4" key="1">
    <citation type="submission" date="2024-01" db="EMBL/GenBank/DDBJ databases">
        <title>A telomere-to-telomere, gap-free genome of sweet tea (Lithocarpus litseifolius).</title>
        <authorList>
            <person name="Zhou J."/>
        </authorList>
    </citation>
    <scope>NUCLEOTIDE SEQUENCE [LARGE SCALE GENOMIC DNA]</scope>
    <source>
        <strain evidence="3">Zhou-2022a</strain>
        <tissue evidence="3">Leaf</tissue>
    </source>
</reference>
<keyword evidence="4" id="KW-1185">Reference proteome</keyword>
<dbReference type="InterPro" id="IPR012337">
    <property type="entry name" value="RNaseH-like_sf"/>
</dbReference>
<organism evidence="3 4">
    <name type="scientific">Lithocarpus litseifolius</name>
    <dbReference type="NCBI Taxonomy" id="425828"/>
    <lineage>
        <taxon>Eukaryota</taxon>
        <taxon>Viridiplantae</taxon>
        <taxon>Streptophyta</taxon>
        <taxon>Embryophyta</taxon>
        <taxon>Tracheophyta</taxon>
        <taxon>Spermatophyta</taxon>
        <taxon>Magnoliopsida</taxon>
        <taxon>eudicotyledons</taxon>
        <taxon>Gunneridae</taxon>
        <taxon>Pentapetalae</taxon>
        <taxon>rosids</taxon>
        <taxon>fabids</taxon>
        <taxon>Fagales</taxon>
        <taxon>Fagaceae</taxon>
        <taxon>Lithocarpus</taxon>
    </lineage>
</organism>
<dbReference type="GO" id="GO:0004523">
    <property type="term" value="F:RNA-DNA hybrid ribonuclease activity"/>
    <property type="evidence" value="ECO:0007669"/>
    <property type="project" value="InterPro"/>
</dbReference>
<dbReference type="Pfam" id="PF13966">
    <property type="entry name" value="zf-RVT"/>
    <property type="match status" value="1"/>
</dbReference>
<comment type="caution">
    <text evidence="3">The sequence shown here is derived from an EMBL/GenBank/DDBJ whole genome shotgun (WGS) entry which is preliminary data.</text>
</comment>
<evidence type="ECO:0000313" key="3">
    <source>
        <dbReference type="EMBL" id="KAK9996822.1"/>
    </source>
</evidence>
<dbReference type="InterPro" id="IPR002156">
    <property type="entry name" value="RNaseH_domain"/>
</dbReference>
<dbReference type="InterPro" id="IPR036397">
    <property type="entry name" value="RNaseH_sf"/>
</dbReference>
<feature type="domain" description="Reverse transcriptase zinc-binding" evidence="2">
    <location>
        <begin position="10"/>
        <end position="61"/>
    </location>
</feature>
<dbReference type="EMBL" id="JAZDWU010000007">
    <property type="protein sequence ID" value="KAK9996822.1"/>
    <property type="molecule type" value="Genomic_DNA"/>
</dbReference>
<dbReference type="AlphaFoldDB" id="A0AAW2CFD4"/>
<sequence>MEENLDAFMSCKIRNFLWRACKNAIPTMTSLLHRRVVDDPSCSLCAQHNEDVLHSLWSCPNLAQDDGRAGIGVTIRDSPGSVMVSLTQNAQLSSLVVEMEALAATRGIELALELGFDRIIFKGDSNIVTRALTDQSPPFALFGLLIRDAQVFADQLSWVKFQRVRRDGNNIAHNLTRHARRVTGFSVWIEDIPFHYFDVYQQQLRWTFGPRRHRTRVLWTRFGSKEIESFGLDLV</sequence>
<accession>A0AAW2CFD4</accession>
<evidence type="ECO:0000259" key="1">
    <source>
        <dbReference type="Pfam" id="PF13456"/>
    </source>
</evidence>
<evidence type="ECO:0008006" key="5">
    <source>
        <dbReference type="Google" id="ProtNLM"/>
    </source>
</evidence>
<dbReference type="PANTHER" id="PTHR47074:SF48">
    <property type="entry name" value="POLYNUCLEOTIDYL TRANSFERASE, RIBONUCLEASE H-LIKE SUPERFAMILY PROTEIN"/>
    <property type="match status" value="1"/>
</dbReference>
<gene>
    <name evidence="3" type="ORF">SO802_021508</name>
</gene>
<evidence type="ECO:0000313" key="4">
    <source>
        <dbReference type="Proteomes" id="UP001459277"/>
    </source>
</evidence>
<dbReference type="CDD" id="cd06222">
    <property type="entry name" value="RNase_H_like"/>
    <property type="match status" value="1"/>
</dbReference>
<protein>
    <recommendedName>
        <fullName evidence="5">RNase H type-1 domain-containing protein</fullName>
    </recommendedName>
</protein>
<dbReference type="SUPFAM" id="SSF53098">
    <property type="entry name" value="Ribonuclease H-like"/>
    <property type="match status" value="1"/>
</dbReference>
<dbReference type="PANTHER" id="PTHR47074">
    <property type="entry name" value="BNAC02G40300D PROTEIN"/>
    <property type="match status" value="1"/>
</dbReference>
<name>A0AAW2CFD4_9ROSI</name>
<evidence type="ECO:0000259" key="2">
    <source>
        <dbReference type="Pfam" id="PF13966"/>
    </source>
</evidence>
<dbReference type="Pfam" id="PF13456">
    <property type="entry name" value="RVT_3"/>
    <property type="match status" value="1"/>
</dbReference>
<dbReference type="Proteomes" id="UP001459277">
    <property type="component" value="Unassembled WGS sequence"/>
</dbReference>
<dbReference type="GO" id="GO:0003676">
    <property type="term" value="F:nucleic acid binding"/>
    <property type="evidence" value="ECO:0007669"/>
    <property type="project" value="InterPro"/>
</dbReference>
<feature type="domain" description="RNase H type-1" evidence="1">
    <location>
        <begin position="64"/>
        <end position="179"/>
    </location>
</feature>
<dbReference type="Gene3D" id="3.30.420.10">
    <property type="entry name" value="Ribonuclease H-like superfamily/Ribonuclease H"/>
    <property type="match status" value="1"/>
</dbReference>
<dbReference type="InterPro" id="IPR052929">
    <property type="entry name" value="RNase_H-like_EbsB-rel"/>
</dbReference>